<feature type="region of interest" description="Disordered" evidence="1">
    <location>
        <begin position="78"/>
        <end position="106"/>
    </location>
</feature>
<dbReference type="EMBL" id="MU583252">
    <property type="protein sequence ID" value="KAI5608238.1"/>
    <property type="molecule type" value="Genomic_DNA"/>
</dbReference>
<evidence type="ECO:0000313" key="3">
    <source>
        <dbReference type="Proteomes" id="UP001205998"/>
    </source>
</evidence>
<organism evidence="2 3">
    <name type="scientific">Silurus asotus</name>
    <name type="common">Amur catfish</name>
    <name type="synonym">Parasilurus asotus</name>
    <dbReference type="NCBI Taxonomy" id="30991"/>
    <lineage>
        <taxon>Eukaryota</taxon>
        <taxon>Metazoa</taxon>
        <taxon>Chordata</taxon>
        <taxon>Craniata</taxon>
        <taxon>Vertebrata</taxon>
        <taxon>Euteleostomi</taxon>
        <taxon>Actinopterygii</taxon>
        <taxon>Neopterygii</taxon>
        <taxon>Teleostei</taxon>
        <taxon>Ostariophysi</taxon>
        <taxon>Siluriformes</taxon>
        <taxon>Siluridae</taxon>
        <taxon>Silurus</taxon>
    </lineage>
</organism>
<reference evidence="2" key="1">
    <citation type="submission" date="2018-07" db="EMBL/GenBank/DDBJ databases">
        <title>Comparative genomics of catfishes provides insights into carnivory and benthic adaptation.</title>
        <authorList>
            <person name="Zhang Y."/>
            <person name="Wang D."/>
            <person name="Peng Z."/>
            <person name="Zheng S."/>
            <person name="Shao F."/>
            <person name="Tao W."/>
        </authorList>
    </citation>
    <scope>NUCLEOTIDE SEQUENCE</scope>
    <source>
        <strain evidence="2">Chongqing</strain>
    </source>
</reference>
<evidence type="ECO:0000313" key="2">
    <source>
        <dbReference type="EMBL" id="KAI5608238.1"/>
    </source>
</evidence>
<sequence>MALLTLQRSPPLAAHKDLVSDDQKADSSLCESFYMVKGAALFLQQGGIASCPKTQLHQENSVNVTVQFGLRQDSLWQHNYKGEPEGNTDMRISGIRDDPPHHHQQT</sequence>
<dbReference type="Proteomes" id="UP001205998">
    <property type="component" value="Unassembled WGS sequence"/>
</dbReference>
<feature type="compositionally biased region" description="Basic and acidic residues" evidence="1">
    <location>
        <begin position="94"/>
        <end position="106"/>
    </location>
</feature>
<name>A0AAD5A1X8_SILAS</name>
<proteinExistence type="predicted"/>
<dbReference type="AlphaFoldDB" id="A0AAD5A1X8"/>
<accession>A0AAD5A1X8</accession>
<protein>
    <submittedName>
        <fullName evidence="2">Protein phosphatase Slingshot-like 1 isoform X2</fullName>
    </submittedName>
</protein>
<keyword evidence="3" id="KW-1185">Reference proteome</keyword>
<gene>
    <name evidence="2" type="ORF">C0J50_6907</name>
</gene>
<comment type="caution">
    <text evidence="2">The sequence shown here is derived from an EMBL/GenBank/DDBJ whole genome shotgun (WGS) entry which is preliminary data.</text>
</comment>
<feature type="region of interest" description="Disordered" evidence="1">
    <location>
        <begin position="1"/>
        <end position="22"/>
    </location>
</feature>
<evidence type="ECO:0000256" key="1">
    <source>
        <dbReference type="SAM" id="MobiDB-lite"/>
    </source>
</evidence>